<dbReference type="UniPathway" id="UPA00109">
    <property type="reaction ID" value="UER00187"/>
</dbReference>
<dbReference type="InterPro" id="IPR020809">
    <property type="entry name" value="Enolase_CS"/>
</dbReference>
<dbReference type="Gene3D" id="3.30.390.10">
    <property type="entry name" value="Enolase-like, N-terminal domain"/>
    <property type="match status" value="1"/>
</dbReference>
<keyword evidence="8 10" id="KW-0456">Lyase</keyword>
<dbReference type="SFLD" id="SFLDS00001">
    <property type="entry name" value="Enolase"/>
    <property type="match status" value="1"/>
</dbReference>
<keyword evidence="10 12" id="KW-0479">Metal-binding</keyword>
<feature type="binding site" evidence="10">
    <location>
        <position position="338"/>
    </location>
    <ligand>
        <name>(2R)-2-phosphoglycerate</name>
        <dbReference type="ChEBI" id="CHEBI:58289"/>
    </ligand>
</feature>
<dbReference type="GO" id="GO:0009986">
    <property type="term" value="C:cell surface"/>
    <property type="evidence" value="ECO:0007669"/>
    <property type="project" value="UniProtKB-SubCell"/>
</dbReference>
<feature type="domain" description="Enolase C-terminal TIM barrel" evidence="13">
    <location>
        <begin position="141"/>
        <end position="416"/>
    </location>
</feature>
<dbReference type="PANTHER" id="PTHR11902">
    <property type="entry name" value="ENOLASE"/>
    <property type="match status" value="1"/>
</dbReference>
<dbReference type="PRINTS" id="PR00148">
    <property type="entry name" value="ENOLASE"/>
</dbReference>
<evidence type="ECO:0000256" key="3">
    <source>
        <dbReference type="ARBA" id="ARBA00012058"/>
    </source>
</evidence>
<feature type="binding site" evidence="10">
    <location>
        <position position="165"/>
    </location>
    <ligand>
        <name>(2R)-2-phosphoglycerate</name>
        <dbReference type="ChEBI" id="CHEBI:58289"/>
    </ligand>
</feature>
<dbReference type="PANTHER" id="PTHR11902:SF1">
    <property type="entry name" value="ENOLASE"/>
    <property type="match status" value="1"/>
</dbReference>
<organism evidence="15">
    <name type="scientific">uncultured Thermomicrobiales bacterium</name>
    <dbReference type="NCBI Taxonomy" id="1645740"/>
    <lineage>
        <taxon>Bacteria</taxon>
        <taxon>Pseudomonadati</taxon>
        <taxon>Thermomicrobiota</taxon>
        <taxon>Thermomicrobia</taxon>
        <taxon>Thermomicrobiales</taxon>
        <taxon>environmental samples</taxon>
    </lineage>
</organism>
<dbReference type="SUPFAM" id="SSF51604">
    <property type="entry name" value="Enolase C-terminal domain-like"/>
    <property type="match status" value="1"/>
</dbReference>
<accession>A0A6J4VXR6</accession>
<dbReference type="Gene3D" id="3.20.20.120">
    <property type="entry name" value="Enolase-like C-terminal domain"/>
    <property type="match status" value="1"/>
</dbReference>
<reference evidence="15" key="1">
    <citation type="submission" date="2020-02" db="EMBL/GenBank/DDBJ databases">
        <authorList>
            <person name="Meier V. D."/>
        </authorList>
    </citation>
    <scope>NUCLEOTIDE SEQUENCE</scope>
    <source>
        <strain evidence="15">AVDCRST_MAG18</strain>
    </source>
</reference>
<dbReference type="SUPFAM" id="SSF54826">
    <property type="entry name" value="Enolase N-terminal domain-like"/>
    <property type="match status" value="1"/>
</dbReference>
<keyword evidence="6 10" id="KW-0460">Magnesium</keyword>
<dbReference type="GO" id="GO:0000287">
    <property type="term" value="F:magnesium ion binding"/>
    <property type="evidence" value="ECO:0007669"/>
    <property type="project" value="UniProtKB-UniRule"/>
</dbReference>
<comment type="cofactor">
    <cofactor evidence="10">
        <name>Mg(2+)</name>
        <dbReference type="ChEBI" id="CHEBI:18420"/>
    </cofactor>
    <text evidence="10">Binds a second Mg(2+) ion via substrate during catalysis.</text>
</comment>
<dbReference type="SMART" id="SM01192">
    <property type="entry name" value="Enolase_C"/>
    <property type="match status" value="1"/>
</dbReference>
<feature type="binding site" evidence="10">
    <location>
        <position position="367"/>
    </location>
    <ligand>
        <name>(2R)-2-phosphoglycerate</name>
        <dbReference type="ChEBI" id="CHEBI:58289"/>
    </ligand>
</feature>
<evidence type="ECO:0000256" key="1">
    <source>
        <dbReference type="ARBA" id="ARBA00005031"/>
    </source>
</evidence>
<evidence type="ECO:0000256" key="9">
    <source>
        <dbReference type="ARBA" id="ARBA00045763"/>
    </source>
</evidence>
<evidence type="ECO:0000256" key="2">
    <source>
        <dbReference type="ARBA" id="ARBA00009604"/>
    </source>
</evidence>
<dbReference type="GO" id="GO:0004634">
    <property type="term" value="F:phosphopyruvate hydratase activity"/>
    <property type="evidence" value="ECO:0007669"/>
    <property type="project" value="UniProtKB-UniRule"/>
</dbReference>
<feature type="binding site" evidence="10 12">
    <location>
        <position position="286"/>
    </location>
    <ligand>
        <name>Mg(2+)</name>
        <dbReference type="ChEBI" id="CHEBI:18420"/>
    </ligand>
</feature>
<comment type="catalytic activity">
    <reaction evidence="10">
        <text>(2R)-2-phosphoglycerate = phosphoenolpyruvate + H2O</text>
        <dbReference type="Rhea" id="RHEA:10164"/>
        <dbReference type="ChEBI" id="CHEBI:15377"/>
        <dbReference type="ChEBI" id="CHEBI:58289"/>
        <dbReference type="ChEBI" id="CHEBI:58702"/>
        <dbReference type="EC" id="4.2.1.11"/>
    </reaction>
</comment>
<dbReference type="InterPro" id="IPR029017">
    <property type="entry name" value="Enolase-like_N"/>
</dbReference>
<feature type="binding site" evidence="10 12">
    <location>
        <position position="245"/>
    </location>
    <ligand>
        <name>Mg(2+)</name>
        <dbReference type="ChEBI" id="CHEBI:18420"/>
    </ligand>
</feature>
<keyword evidence="7 10" id="KW-0324">Glycolysis</keyword>
<feature type="active site" description="Proton donor" evidence="10 11">
    <location>
        <position position="208"/>
    </location>
</feature>
<dbReference type="EMBL" id="CADCWN010000312">
    <property type="protein sequence ID" value="CAA9586467.1"/>
    <property type="molecule type" value="Genomic_DNA"/>
</dbReference>
<evidence type="ECO:0000313" key="15">
    <source>
        <dbReference type="EMBL" id="CAA9586467.1"/>
    </source>
</evidence>
<evidence type="ECO:0000256" key="4">
    <source>
        <dbReference type="ARBA" id="ARBA00017068"/>
    </source>
</evidence>
<dbReference type="GO" id="GO:0000015">
    <property type="term" value="C:phosphopyruvate hydratase complex"/>
    <property type="evidence" value="ECO:0007669"/>
    <property type="project" value="InterPro"/>
</dbReference>
<keyword evidence="10" id="KW-0963">Cytoplasm</keyword>
<dbReference type="GO" id="GO:0005576">
    <property type="term" value="C:extracellular region"/>
    <property type="evidence" value="ECO:0007669"/>
    <property type="project" value="UniProtKB-SubCell"/>
</dbReference>
<feature type="domain" description="Enolase N-terminal" evidence="14">
    <location>
        <begin position="4"/>
        <end position="133"/>
    </location>
</feature>
<evidence type="ECO:0000259" key="13">
    <source>
        <dbReference type="SMART" id="SM01192"/>
    </source>
</evidence>
<feature type="active site" description="Proton acceptor" evidence="10 11">
    <location>
        <position position="338"/>
    </location>
</feature>
<evidence type="ECO:0000256" key="11">
    <source>
        <dbReference type="PIRSR" id="PIRSR001400-1"/>
    </source>
</evidence>
<dbReference type="SMART" id="SM01193">
    <property type="entry name" value="Enolase_N"/>
    <property type="match status" value="1"/>
</dbReference>
<dbReference type="PROSITE" id="PS00164">
    <property type="entry name" value="ENOLASE"/>
    <property type="match status" value="1"/>
</dbReference>
<dbReference type="SFLD" id="SFLDF00002">
    <property type="entry name" value="enolase"/>
    <property type="match status" value="1"/>
</dbReference>
<feature type="binding site" evidence="10">
    <location>
        <position position="389"/>
    </location>
    <ligand>
        <name>(2R)-2-phosphoglycerate</name>
        <dbReference type="ChEBI" id="CHEBI:58289"/>
    </ligand>
</feature>
<dbReference type="GO" id="GO:0006096">
    <property type="term" value="P:glycolytic process"/>
    <property type="evidence" value="ECO:0007669"/>
    <property type="project" value="UniProtKB-UniRule"/>
</dbReference>
<dbReference type="HAMAP" id="MF_00318">
    <property type="entry name" value="Enolase"/>
    <property type="match status" value="1"/>
</dbReference>
<evidence type="ECO:0000256" key="5">
    <source>
        <dbReference type="ARBA" id="ARBA00022525"/>
    </source>
</evidence>
<name>A0A6J4VXR6_9BACT</name>
<evidence type="ECO:0000256" key="7">
    <source>
        <dbReference type="ARBA" id="ARBA00023152"/>
    </source>
</evidence>
<dbReference type="EC" id="4.2.1.11" evidence="3 10"/>
<comment type="pathway">
    <text evidence="1 10">Carbohydrate degradation; glycolysis; pyruvate from D-glyceraldehyde 3-phosphate: step 4/5.</text>
</comment>
<dbReference type="InterPro" id="IPR036849">
    <property type="entry name" value="Enolase-like_C_sf"/>
</dbReference>
<comment type="subcellular location">
    <subcellularLocation>
        <location evidence="10">Cytoplasm</location>
    </subcellularLocation>
    <subcellularLocation>
        <location evidence="10">Secreted</location>
    </subcellularLocation>
    <subcellularLocation>
        <location evidence="10">Cell surface</location>
    </subcellularLocation>
    <text evidence="10">Fractions of enolase are present in both the cytoplasm and on the cell surface.</text>
</comment>
<dbReference type="Pfam" id="PF03952">
    <property type="entry name" value="Enolase_N"/>
    <property type="match status" value="1"/>
</dbReference>
<feature type="binding site" evidence="10 12">
    <location>
        <position position="313"/>
    </location>
    <ligand>
        <name>Mg(2+)</name>
        <dbReference type="ChEBI" id="CHEBI:18420"/>
    </ligand>
</feature>
<comment type="cofactor">
    <cofactor evidence="12">
        <name>Mg(2+)</name>
        <dbReference type="ChEBI" id="CHEBI:18420"/>
    </cofactor>
    <text evidence="12">Mg(2+) is required for catalysis and for stabilizing the dimer.</text>
</comment>
<sequence length="422" mass="43808">MPTIARLTALEILDSRGRPTVRATCTLASGASGTASVPSGASTGSAEVLELRDGDPARYGGLGCRTAVRHVAEDLHLALAGQPFDQAGLDRAMVALDGTPNKARLGANAILGVSLAFARAAATEAGVPLYRYFADLAGVPLATLPRLTINLFSGGKHAGGQVPIQDVLLVPVAARTIDEGLAATYAVYQAAAELTARKYGTRALTADEGGLAPPFPDAEAMLADAVAAIEAAGLAPGSGVALAVDVAASHFHREGRYHLGGDPLDSAGMIDRLAGWRASYPIVSIEDGLAEDDWANWPTLRARLGDDTLVLGDDFLCTNPARIRRAIDAGAASALLLKVNQIGTLSEAAEARALARDAGWHVTVSARSGETEDDWLADLAVGWGGQQIKVGSITQSERLAKYNRLLAIEAETGLPVVTWPEE</sequence>
<evidence type="ECO:0000256" key="8">
    <source>
        <dbReference type="ARBA" id="ARBA00023239"/>
    </source>
</evidence>
<evidence type="ECO:0000256" key="10">
    <source>
        <dbReference type="HAMAP-Rule" id="MF_00318"/>
    </source>
</evidence>
<dbReference type="InterPro" id="IPR020810">
    <property type="entry name" value="Enolase_C"/>
</dbReference>
<comment type="function">
    <text evidence="9 10">Catalyzes the reversible conversion of 2-phosphoglycerate (2-PG) into phosphoenolpyruvate (PEP). It is essential for the degradation of carbohydrates via glycolysis.</text>
</comment>
<feature type="binding site" evidence="10">
    <location>
        <position position="368"/>
    </location>
    <ligand>
        <name>(2R)-2-phosphoglycerate</name>
        <dbReference type="ChEBI" id="CHEBI:58289"/>
    </ligand>
</feature>
<dbReference type="PIRSF" id="PIRSF001400">
    <property type="entry name" value="Enolase"/>
    <property type="match status" value="1"/>
</dbReference>
<evidence type="ECO:0000256" key="6">
    <source>
        <dbReference type="ARBA" id="ARBA00022842"/>
    </source>
</evidence>
<comment type="similarity">
    <text evidence="2 10">Belongs to the enolase family.</text>
</comment>
<dbReference type="SFLD" id="SFLDG00178">
    <property type="entry name" value="enolase"/>
    <property type="match status" value="1"/>
</dbReference>
<evidence type="ECO:0000259" key="14">
    <source>
        <dbReference type="SMART" id="SM01193"/>
    </source>
</evidence>
<gene>
    <name evidence="10" type="primary">eno</name>
    <name evidence="15" type="ORF">AVDCRST_MAG18-3932</name>
</gene>
<dbReference type="Pfam" id="PF00113">
    <property type="entry name" value="Enolase_C"/>
    <property type="match status" value="1"/>
</dbReference>
<dbReference type="InterPro" id="IPR020811">
    <property type="entry name" value="Enolase_N"/>
</dbReference>
<dbReference type="InterPro" id="IPR000941">
    <property type="entry name" value="Enolase"/>
</dbReference>
<dbReference type="AlphaFoldDB" id="A0A6J4VXR6"/>
<proteinExistence type="inferred from homology"/>
<protein>
    <recommendedName>
        <fullName evidence="4 10">Enolase</fullName>
        <ecNumber evidence="3 10">4.2.1.11</ecNumber>
    </recommendedName>
    <alternativeName>
        <fullName evidence="10">2-phospho-D-glycerate hydro-lyase</fullName>
    </alternativeName>
    <alternativeName>
        <fullName evidence="10">2-phosphoglycerate dehydratase</fullName>
    </alternativeName>
</protein>
<keyword evidence="5 10" id="KW-0964">Secreted</keyword>
<evidence type="ECO:0000256" key="12">
    <source>
        <dbReference type="PIRSR" id="PIRSR001400-3"/>
    </source>
</evidence>